<accession>D0KXM3</accession>
<dbReference type="PANTHER" id="PTHR43448:SF7">
    <property type="entry name" value="4-HYDROXYBENZOATE SOLANESYLTRANSFERASE"/>
    <property type="match status" value="1"/>
</dbReference>
<evidence type="ECO:0000256" key="13">
    <source>
        <dbReference type="ARBA" id="ARBA00047690"/>
    </source>
</evidence>
<dbReference type="GO" id="GO:0008495">
    <property type="term" value="F:protoheme IX farnesyltransferase activity"/>
    <property type="evidence" value="ECO:0007669"/>
    <property type="project" value="UniProtKB-UniRule"/>
</dbReference>
<proteinExistence type="inferred from homology"/>
<feature type="transmembrane region" description="Helical" evidence="14">
    <location>
        <begin position="218"/>
        <end position="238"/>
    </location>
</feature>
<dbReference type="STRING" id="555778.Hneap_2402"/>
<dbReference type="HAMAP" id="MF_00154">
    <property type="entry name" value="CyoE_CtaB"/>
    <property type="match status" value="1"/>
</dbReference>
<feature type="transmembrane region" description="Helical" evidence="14">
    <location>
        <begin position="244"/>
        <end position="263"/>
    </location>
</feature>
<keyword evidence="16" id="KW-1185">Reference proteome</keyword>
<keyword evidence="14" id="KW-0997">Cell inner membrane</keyword>
<comment type="miscellaneous">
    <text evidence="14">Carbon 2 of the heme B porphyrin ring is defined according to the Fischer nomenclature.</text>
</comment>
<evidence type="ECO:0000256" key="14">
    <source>
        <dbReference type="HAMAP-Rule" id="MF_00154"/>
    </source>
</evidence>
<dbReference type="Proteomes" id="UP000009102">
    <property type="component" value="Chromosome"/>
</dbReference>
<dbReference type="Gene3D" id="1.10.357.140">
    <property type="entry name" value="UbiA prenyltransferase"/>
    <property type="match status" value="1"/>
</dbReference>
<evidence type="ECO:0000256" key="3">
    <source>
        <dbReference type="ARBA" id="ARBA00012292"/>
    </source>
</evidence>
<evidence type="ECO:0000256" key="2">
    <source>
        <dbReference type="ARBA" id="ARBA00004919"/>
    </source>
</evidence>
<evidence type="ECO:0000256" key="8">
    <source>
        <dbReference type="ARBA" id="ARBA00023133"/>
    </source>
</evidence>
<feature type="transmembrane region" description="Helical" evidence="14">
    <location>
        <begin position="176"/>
        <end position="197"/>
    </location>
</feature>
<evidence type="ECO:0000256" key="10">
    <source>
        <dbReference type="ARBA" id="ARBA00030253"/>
    </source>
</evidence>
<dbReference type="NCBIfam" id="NF003349">
    <property type="entry name" value="PRK04375.1-2"/>
    <property type="match status" value="1"/>
</dbReference>
<keyword evidence="7 14" id="KW-1133">Transmembrane helix</keyword>
<dbReference type="PANTHER" id="PTHR43448">
    <property type="entry name" value="PROTOHEME IX FARNESYLTRANSFERASE, MITOCHONDRIAL"/>
    <property type="match status" value="1"/>
</dbReference>
<comment type="similarity">
    <text evidence="14">Belongs to the UbiA prenyltransferase family. Protoheme IX farnesyltransferase subfamily.</text>
</comment>
<sequence>MTVRTQTLMLMQVIPWRSYVKLCKIKVVSLVVFTALVAMVLAAPPGNLPWATVLAATVGIALAGASAAALNHIADREIDTVMGRTQNRPLPMGNISRGSATVFALSLASLALVIIWTLVNPLTAVLTLLTLIGYAVIYTRYLKWIGPQNIVLGGASGAAPAMLGWCAITGQIGWEAFALFLIIFVWTPPHFWALAIARRDEYAKAGVPMMPVIRGVAYTKRSIFAYALVLIPVSYLPVTVGLSGPFYLIGATVLGGLFAIRAYRLMFVDSDRQAMRLFGFSITYLTVLFALLLVDHYLPISGWSSW</sequence>
<keyword evidence="5 14" id="KW-0808">Transferase</keyword>
<evidence type="ECO:0000313" key="16">
    <source>
        <dbReference type="Proteomes" id="UP000009102"/>
    </source>
</evidence>
<dbReference type="GO" id="GO:0005886">
    <property type="term" value="C:plasma membrane"/>
    <property type="evidence" value="ECO:0007669"/>
    <property type="project" value="UniProtKB-SubCell"/>
</dbReference>
<dbReference type="Pfam" id="PF01040">
    <property type="entry name" value="UbiA"/>
    <property type="match status" value="1"/>
</dbReference>
<evidence type="ECO:0000256" key="1">
    <source>
        <dbReference type="ARBA" id="ARBA00004651"/>
    </source>
</evidence>
<dbReference type="CDD" id="cd13957">
    <property type="entry name" value="PT_UbiA_Cox10"/>
    <property type="match status" value="1"/>
</dbReference>
<feature type="transmembrane region" description="Helical" evidence="14">
    <location>
        <begin position="150"/>
        <end position="170"/>
    </location>
</feature>
<feature type="transmembrane region" description="Helical" evidence="14">
    <location>
        <begin position="95"/>
        <end position="116"/>
    </location>
</feature>
<dbReference type="OrthoDB" id="9814417at2"/>
<name>D0KXM3_HALNC</name>
<keyword evidence="8 14" id="KW-0350">Heme biosynthesis</keyword>
<dbReference type="EC" id="2.5.1.141" evidence="3 14"/>
<evidence type="ECO:0000256" key="11">
    <source>
        <dbReference type="ARBA" id="ARBA00040810"/>
    </source>
</evidence>
<organism evidence="15 16">
    <name type="scientific">Halothiobacillus neapolitanus (strain ATCC 23641 / DSM 15147 / CIP 104769 / NCIMB 8539 / c2)</name>
    <name type="common">Thiobacillus neapolitanus</name>
    <dbReference type="NCBI Taxonomy" id="555778"/>
    <lineage>
        <taxon>Bacteria</taxon>
        <taxon>Pseudomonadati</taxon>
        <taxon>Pseudomonadota</taxon>
        <taxon>Gammaproteobacteria</taxon>
        <taxon>Chromatiales</taxon>
        <taxon>Halothiobacillaceae</taxon>
        <taxon>Halothiobacillus</taxon>
    </lineage>
</organism>
<dbReference type="UniPathway" id="UPA00834">
    <property type="reaction ID" value="UER00712"/>
</dbReference>
<dbReference type="HOGENOM" id="CLU_029631_0_2_6"/>
<feature type="transmembrane region" description="Helical" evidence="14">
    <location>
        <begin position="275"/>
        <end position="294"/>
    </location>
</feature>
<comment type="catalytic activity">
    <reaction evidence="13 14">
        <text>heme b + (2E,6E)-farnesyl diphosphate + H2O = Fe(II)-heme o + diphosphate</text>
        <dbReference type="Rhea" id="RHEA:28070"/>
        <dbReference type="ChEBI" id="CHEBI:15377"/>
        <dbReference type="ChEBI" id="CHEBI:33019"/>
        <dbReference type="ChEBI" id="CHEBI:60344"/>
        <dbReference type="ChEBI" id="CHEBI:60530"/>
        <dbReference type="ChEBI" id="CHEBI:175763"/>
        <dbReference type="EC" id="2.5.1.141"/>
    </reaction>
</comment>
<dbReference type="InterPro" id="IPR030470">
    <property type="entry name" value="UbiA_prenylTrfase_CS"/>
</dbReference>
<keyword evidence="9 14" id="KW-0472">Membrane</keyword>
<comment type="pathway">
    <text evidence="2 14">Porphyrin-containing compound metabolism; heme O biosynthesis; heme O from protoheme: step 1/1.</text>
</comment>
<dbReference type="NCBIfam" id="TIGR01473">
    <property type="entry name" value="cyoE_ctaB"/>
    <property type="match status" value="1"/>
</dbReference>
<comment type="subcellular location">
    <subcellularLocation>
        <location evidence="14">Cell inner membrane</location>
        <topology evidence="14">Multi-pass membrane protein</topology>
    </subcellularLocation>
    <subcellularLocation>
        <location evidence="1">Cell membrane</location>
        <topology evidence="1">Multi-pass membrane protein</topology>
    </subcellularLocation>
</comment>
<protein>
    <recommendedName>
        <fullName evidence="11 14">Protoheme IX farnesyltransferase</fullName>
        <ecNumber evidence="3 14">2.5.1.141</ecNumber>
    </recommendedName>
    <alternativeName>
        <fullName evidence="12 14">Heme B farnesyltransferase</fullName>
    </alternativeName>
    <alternativeName>
        <fullName evidence="10 14">Heme O synthase</fullName>
    </alternativeName>
</protein>
<dbReference type="EMBL" id="CP001801">
    <property type="protein sequence ID" value="ACX97211.1"/>
    <property type="molecule type" value="Genomic_DNA"/>
</dbReference>
<evidence type="ECO:0000256" key="7">
    <source>
        <dbReference type="ARBA" id="ARBA00022989"/>
    </source>
</evidence>
<dbReference type="InterPro" id="IPR000537">
    <property type="entry name" value="UbiA_prenyltransferase"/>
</dbReference>
<feature type="transmembrane region" description="Helical" evidence="14">
    <location>
        <begin position="52"/>
        <end position="74"/>
    </location>
</feature>
<dbReference type="RefSeq" id="WP_012825242.1">
    <property type="nucleotide sequence ID" value="NC_013422.1"/>
</dbReference>
<dbReference type="AlphaFoldDB" id="D0KXM3"/>
<dbReference type="KEGG" id="hna:Hneap_2402"/>
<evidence type="ECO:0000313" key="15">
    <source>
        <dbReference type="EMBL" id="ACX97211.1"/>
    </source>
</evidence>
<dbReference type="GO" id="GO:0048034">
    <property type="term" value="P:heme O biosynthetic process"/>
    <property type="evidence" value="ECO:0007669"/>
    <property type="project" value="UniProtKB-UniRule"/>
</dbReference>
<feature type="transmembrane region" description="Helical" evidence="14">
    <location>
        <begin position="122"/>
        <end position="138"/>
    </location>
</feature>
<dbReference type="PROSITE" id="PS00943">
    <property type="entry name" value="UBIA"/>
    <property type="match status" value="1"/>
</dbReference>
<reference evidence="15 16" key="1">
    <citation type="submission" date="2009-10" db="EMBL/GenBank/DDBJ databases">
        <title>Complete sequence of Halothiobacillus neapolitanus c2.</title>
        <authorList>
            <consortium name="US DOE Joint Genome Institute"/>
            <person name="Lucas S."/>
            <person name="Copeland A."/>
            <person name="Lapidus A."/>
            <person name="Glavina del Rio T."/>
            <person name="Tice H."/>
            <person name="Bruce D."/>
            <person name="Goodwin L."/>
            <person name="Pitluck S."/>
            <person name="Davenport K."/>
            <person name="Brettin T."/>
            <person name="Detter J.C."/>
            <person name="Han C."/>
            <person name="Tapia R."/>
            <person name="Larimer F."/>
            <person name="Land M."/>
            <person name="Hauser L."/>
            <person name="Kyrpides N."/>
            <person name="Mikhailova N."/>
            <person name="Kerfeld C."/>
            <person name="Cannon G."/>
            <person name="Heinhort S."/>
        </authorList>
    </citation>
    <scope>NUCLEOTIDE SEQUENCE [LARGE SCALE GENOMIC DNA]</scope>
    <source>
        <strain evidence="16">ATCC 23641 / c2</strain>
    </source>
</reference>
<dbReference type="InterPro" id="IPR006369">
    <property type="entry name" value="Protohaem_IX_farnesylTrfase"/>
</dbReference>
<evidence type="ECO:0000256" key="4">
    <source>
        <dbReference type="ARBA" id="ARBA00022475"/>
    </source>
</evidence>
<evidence type="ECO:0000256" key="5">
    <source>
        <dbReference type="ARBA" id="ARBA00022679"/>
    </source>
</evidence>
<comment type="function">
    <text evidence="14">Converts heme B (protoheme IX) to heme O by substitution of the vinyl group on carbon 2 of heme B porphyrin ring with a hydroxyethyl farnesyl side group.</text>
</comment>
<evidence type="ECO:0000256" key="9">
    <source>
        <dbReference type="ARBA" id="ARBA00023136"/>
    </source>
</evidence>
<keyword evidence="4 14" id="KW-1003">Cell membrane</keyword>
<dbReference type="InterPro" id="IPR044878">
    <property type="entry name" value="UbiA_sf"/>
</dbReference>
<keyword evidence="6 14" id="KW-0812">Transmembrane</keyword>
<gene>
    <name evidence="14" type="primary">cyoE</name>
    <name evidence="15" type="ordered locus">Hneap_2402</name>
</gene>
<dbReference type="eggNOG" id="COG0109">
    <property type="taxonomic scope" value="Bacteria"/>
</dbReference>
<evidence type="ECO:0000256" key="6">
    <source>
        <dbReference type="ARBA" id="ARBA00022692"/>
    </source>
</evidence>
<evidence type="ECO:0000256" key="12">
    <source>
        <dbReference type="ARBA" id="ARBA00042475"/>
    </source>
</evidence>